<organism evidence="2 3">
    <name type="scientific">Fusarium duplospermum</name>
    <dbReference type="NCBI Taxonomy" id="1325734"/>
    <lineage>
        <taxon>Eukaryota</taxon>
        <taxon>Fungi</taxon>
        <taxon>Dikarya</taxon>
        <taxon>Ascomycota</taxon>
        <taxon>Pezizomycotina</taxon>
        <taxon>Sordariomycetes</taxon>
        <taxon>Hypocreomycetidae</taxon>
        <taxon>Hypocreales</taxon>
        <taxon>Nectriaceae</taxon>
        <taxon>Fusarium</taxon>
        <taxon>Fusarium solani species complex</taxon>
    </lineage>
</organism>
<reference evidence="2 3" key="1">
    <citation type="submission" date="2017-06" db="EMBL/GenBank/DDBJ databases">
        <title>Comparative genomic analysis of Ambrosia Fusariam Clade fungi.</title>
        <authorList>
            <person name="Stajich J.E."/>
            <person name="Carrillo J."/>
            <person name="Kijimoto T."/>
            <person name="Eskalen A."/>
            <person name="O'Donnell K."/>
            <person name="Kasson M."/>
        </authorList>
    </citation>
    <scope>NUCLEOTIDE SEQUENCE [LARGE SCALE GENOMIC DNA]</scope>
    <source>
        <strain evidence="2 3">NRRL62584</strain>
    </source>
</reference>
<dbReference type="AlphaFoldDB" id="A0A428PXT8"/>
<proteinExistence type="predicted"/>
<dbReference type="EMBL" id="NKCI01000078">
    <property type="protein sequence ID" value="RSL57870.1"/>
    <property type="molecule type" value="Genomic_DNA"/>
</dbReference>
<name>A0A428PXT8_9HYPO</name>
<evidence type="ECO:0000313" key="3">
    <source>
        <dbReference type="Proteomes" id="UP000288168"/>
    </source>
</evidence>
<keyword evidence="3" id="KW-1185">Reference proteome</keyword>
<sequence>MELGLRLAGFPYVVLYYDASPWAQTFSIPSIAHGLKQPASLAAGVVYQSPDDPMVSTGWRDLQASKPAKPLELAHGSATQSQRRERPSVPSPPPCFLVSRLAGTPNLAWYCTDFVDLDPTERALVRHPGTAQHTPTLTRLSCPSPPLFDSSSVLHTSLSLEHRPDSRSPALLPAHPPPTVESAR</sequence>
<feature type="region of interest" description="Disordered" evidence="1">
    <location>
        <begin position="71"/>
        <end position="93"/>
    </location>
</feature>
<gene>
    <name evidence="2" type="ORF">CEP54_008083</name>
</gene>
<accession>A0A428PXT8</accession>
<dbReference type="OrthoDB" id="10511947at2759"/>
<evidence type="ECO:0000313" key="2">
    <source>
        <dbReference type="EMBL" id="RSL57870.1"/>
    </source>
</evidence>
<dbReference type="Proteomes" id="UP000288168">
    <property type="component" value="Unassembled WGS sequence"/>
</dbReference>
<comment type="caution">
    <text evidence="2">The sequence shown here is derived from an EMBL/GenBank/DDBJ whole genome shotgun (WGS) entry which is preliminary data.</text>
</comment>
<feature type="region of interest" description="Disordered" evidence="1">
    <location>
        <begin position="162"/>
        <end position="184"/>
    </location>
</feature>
<evidence type="ECO:0000256" key="1">
    <source>
        <dbReference type="SAM" id="MobiDB-lite"/>
    </source>
</evidence>
<feature type="compositionally biased region" description="Pro residues" evidence="1">
    <location>
        <begin position="174"/>
        <end position="184"/>
    </location>
</feature>
<protein>
    <submittedName>
        <fullName evidence="2">Uncharacterized protein</fullName>
    </submittedName>
</protein>